<proteinExistence type="predicted"/>
<organism evidence="1 2">
    <name type="scientific">Ambispora leptoticha</name>
    <dbReference type="NCBI Taxonomy" id="144679"/>
    <lineage>
        <taxon>Eukaryota</taxon>
        <taxon>Fungi</taxon>
        <taxon>Fungi incertae sedis</taxon>
        <taxon>Mucoromycota</taxon>
        <taxon>Glomeromycotina</taxon>
        <taxon>Glomeromycetes</taxon>
        <taxon>Archaeosporales</taxon>
        <taxon>Ambisporaceae</taxon>
        <taxon>Ambispora</taxon>
    </lineage>
</organism>
<dbReference type="EMBL" id="CAJVPS010002956">
    <property type="protein sequence ID" value="CAG8579773.1"/>
    <property type="molecule type" value="Genomic_DNA"/>
</dbReference>
<accession>A0A9N9BVY9</accession>
<dbReference type="AlphaFoldDB" id="A0A9N9BVY9"/>
<reference evidence="1" key="1">
    <citation type="submission" date="2021-06" db="EMBL/GenBank/DDBJ databases">
        <authorList>
            <person name="Kallberg Y."/>
            <person name="Tangrot J."/>
            <person name="Rosling A."/>
        </authorList>
    </citation>
    <scope>NUCLEOTIDE SEQUENCE</scope>
    <source>
        <strain evidence="1">FL130A</strain>
    </source>
</reference>
<evidence type="ECO:0000313" key="2">
    <source>
        <dbReference type="Proteomes" id="UP000789508"/>
    </source>
</evidence>
<name>A0A9N9BVY9_9GLOM</name>
<protein>
    <submittedName>
        <fullName evidence="1">486_t:CDS:1</fullName>
    </submittedName>
</protein>
<sequence length="87" mass="9853">MASSLDTMGILVISVATAERFSIIAQPNSLTIATEQNNIKQCLFLKLKKNIKETRDRYITRYDIIHATNNADMTMPNTNMMTNNVMN</sequence>
<evidence type="ECO:0000313" key="1">
    <source>
        <dbReference type="EMBL" id="CAG8579773.1"/>
    </source>
</evidence>
<comment type="caution">
    <text evidence="1">The sequence shown here is derived from an EMBL/GenBank/DDBJ whole genome shotgun (WGS) entry which is preliminary data.</text>
</comment>
<keyword evidence="2" id="KW-1185">Reference proteome</keyword>
<gene>
    <name evidence="1" type="ORF">ALEPTO_LOCUS7204</name>
</gene>
<dbReference type="Proteomes" id="UP000789508">
    <property type="component" value="Unassembled WGS sequence"/>
</dbReference>